<organism evidence="3 4">
    <name type="scientific">Methanobacterium paludis (strain DSM 25820 / JCM 18151 / SWAN1)</name>
    <dbReference type="NCBI Taxonomy" id="868131"/>
    <lineage>
        <taxon>Archaea</taxon>
        <taxon>Methanobacteriati</taxon>
        <taxon>Methanobacteriota</taxon>
        <taxon>Methanomada group</taxon>
        <taxon>Methanobacteria</taxon>
        <taxon>Methanobacteriales</taxon>
        <taxon>Methanobacteriaceae</taxon>
        <taxon>Methanobacterium</taxon>
    </lineage>
</organism>
<keyword evidence="2" id="KW-0472">Membrane</keyword>
<dbReference type="Proteomes" id="UP000009231">
    <property type="component" value="Chromosome"/>
</dbReference>
<feature type="compositionally biased region" description="Basic residues" evidence="1">
    <location>
        <begin position="28"/>
        <end position="43"/>
    </location>
</feature>
<dbReference type="RefSeq" id="WP_013826635.1">
    <property type="nucleotide sequence ID" value="NC_015574.1"/>
</dbReference>
<sequence length="147" mass="15801">MTQKKEKKDIEEKEELIEKFVTMPSPKASKRRSLSKRAQKAKKKETSRVKLAAIAFLVVAFLVGTSLGVYFMKSPAETPSVSMFINASAFPVATNTTSVITNNTTKTNTTKTNTTKIATTNATNSGTGSNSGTTKTTTTTTNSTPQP</sequence>
<evidence type="ECO:0000256" key="1">
    <source>
        <dbReference type="SAM" id="MobiDB-lite"/>
    </source>
</evidence>
<keyword evidence="2" id="KW-0812">Transmembrane</keyword>
<feature type="transmembrane region" description="Helical" evidence="2">
    <location>
        <begin position="51"/>
        <end position="72"/>
    </location>
</feature>
<dbReference type="AlphaFoldDB" id="F6D3G0"/>
<evidence type="ECO:0000256" key="2">
    <source>
        <dbReference type="SAM" id="Phobius"/>
    </source>
</evidence>
<gene>
    <name evidence="3" type="ordered locus">MSWAN_2128</name>
</gene>
<evidence type="ECO:0000313" key="4">
    <source>
        <dbReference type="Proteomes" id="UP000009231"/>
    </source>
</evidence>
<dbReference type="KEGG" id="mew:MSWAN_2128"/>
<dbReference type="EMBL" id="CP002772">
    <property type="protein sequence ID" value="AEG19136.1"/>
    <property type="molecule type" value="Genomic_DNA"/>
</dbReference>
<keyword evidence="4" id="KW-1185">Reference proteome</keyword>
<evidence type="ECO:0000313" key="3">
    <source>
        <dbReference type="EMBL" id="AEG19136.1"/>
    </source>
</evidence>
<dbReference type="GeneID" id="10669651"/>
<feature type="region of interest" description="Disordered" evidence="1">
    <location>
        <begin position="114"/>
        <end position="147"/>
    </location>
</feature>
<dbReference type="STRING" id="868131.MSWAN_2128"/>
<reference evidence="3 4" key="1">
    <citation type="journal article" date="2014" name="Int. J. Syst. Evol. Microbiol.">
        <title>Methanobacterium paludis sp. nov. and a novel strain of Methanobacterium lacus isolated from northern peatlands.</title>
        <authorList>
            <person name="Cadillo-Quiroz H."/>
            <person name="Brauer S.L."/>
            <person name="Goodson N."/>
            <person name="Yavitt J.B."/>
            <person name="Zinder S.H."/>
        </authorList>
    </citation>
    <scope>NUCLEOTIDE SEQUENCE [LARGE SCALE GENOMIC DNA]</scope>
    <source>
        <strain evidence="4">DSM 25820 / JCM 18151 / SWAN1</strain>
    </source>
</reference>
<feature type="region of interest" description="Disordered" evidence="1">
    <location>
        <begin position="24"/>
        <end position="43"/>
    </location>
</feature>
<dbReference type="eggNOG" id="arCOG06489">
    <property type="taxonomic scope" value="Archaea"/>
</dbReference>
<keyword evidence="2" id="KW-1133">Transmembrane helix</keyword>
<protein>
    <submittedName>
        <fullName evidence="3">Uncharacterized protein</fullName>
    </submittedName>
</protein>
<name>F6D3G0_METPW</name>
<dbReference type="HOGENOM" id="CLU_1763902_0_0_2"/>
<accession>F6D3G0</accession>
<proteinExistence type="predicted"/>